<dbReference type="AlphaFoldDB" id="A0AAD8P209"/>
<name>A0AAD8P209_TARER</name>
<evidence type="ECO:0000313" key="1">
    <source>
        <dbReference type="EMBL" id="KAK1436245.1"/>
    </source>
</evidence>
<reference evidence="1" key="1">
    <citation type="journal article" date="2023" name="bioRxiv">
        <title>Improved chromosome-level genome assembly for marigold (Tagetes erecta).</title>
        <authorList>
            <person name="Jiang F."/>
            <person name="Yuan L."/>
            <person name="Wang S."/>
            <person name="Wang H."/>
            <person name="Xu D."/>
            <person name="Wang A."/>
            <person name="Fan W."/>
        </authorList>
    </citation>
    <scope>NUCLEOTIDE SEQUENCE</scope>
    <source>
        <strain evidence="1">WSJ</strain>
        <tissue evidence="1">Leaf</tissue>
    </source>
</reference>
<dbReference type="EMBL" id="JAUHHV010000001">
    <property type="protein sequence ID" value="KAK1436245.1"/>
    <property type="molecule type" value="Genomic_DNA"/>
</dbReference>
<sequence length="106" mass="12195">MISPETEHNQQNHPYESAVYLDHFPLILLLDEHPSTTSSYVNSKQAIVCENHDGGDIVKCYLHKRKDESGGFSRSDPKSDPIFTNLTRLLSIVRIQKKFKRALRKN</sequence>
<keyword evidence="2" id="KW-1185">Reference proteome</keyword>
<evidence type="ECO:0000313" key="2">
    <source>
        <dbReference type="Proteomes" id="UP001229421"/>
    </source>
</evidence>
<comment type="caution">
    <text evidence="1">The sequence shown here is derived from an EMBL/GenBank/DDBJ whole genome shotgun (WGS) entry which is preliminary data.</text>
</comment>
<gene>
    <name evidence="1" type="ORF">QVD17_02024</name>
</gene>
<proteinExistence type="predicted"/>
<accession>A0AAD8P209</accession>
<dbReference type="Proteomes" id="UP001229421">
    <property type="component" value="Unassembled WGS sequence"/>
</dbReference>
<protein>
    <submittedName>
        <fullName evidence="1">Uncharacterized protein</fullName>
    </submittedName>
</protein>
<organism evidence="1 2">
    <name type="scientific">Tagetes erecta</name>
    <name type="common">African marigold</name>
    <dbReference type="NCBI Taxonomy" id="13708"/>
    <lineage>
        <taxon>Eukaryota</taxon>
        <taxon>Viridiplantae</taxon>
        <taxon>Streptophyta</taxon>
        <taxon>Embryophyta</taxon>
        <taxon>Tracheophyta</taxon>
        <taxon>Spermatophyta</taxon>
        <taxon>Magnoliopsida</taxon>
        <taxon>eudicotyledons</taxon>
        <taxon>Gunneridae</taxon>
        <taxon>Pentapetalae</taxon>
        <taxon>asterids</taxon>
        <taxon>campanulids</taxon>
        <taxon>Asterales</taxon>
        <taxon>Asteraceae</taxon>
        <taxon>Asteroideae</taxon>
        <taxon>Heliantheae alliance</taxon>
        <taxon>Tageteae</taxon>
        <taxon>Tagetes</taxon>
    </lineage>
</organism>